<evidence type="ECO:0000313" key="3">
    <source>
        <dbReference type="EMBL" id="CUX76918.1"/>
    </source>
</evidence>
<dbReference type="SUPFAM" id="SSF89447">
    <property type="entry name" value="AbrB/MazE/MraZ-like"/>
    <property type="match status" value="1"/>
</dbReference>
<dbReference type="InterPro" id="IPR037914">
    <property type="entry name" value="SpoVT-AbrB_sf"/>
</dbReference>
<dbReference type="EMBL" id="CP015193">
    <property type="protein sequence ID" value="ASJ15704.1"/>
    <property type="molecule type" value="Genomic_DNA"/>
</dbReference>
<dbReference type="PROSITE" id="PS51740">
    <property type="entry name" value="SPOVT_ABRB"/>
    <property type="match status" value="1"/>
</dbReference>
<reference evidence="3" key="2">
    <citation type="submission" date="2016-01" db="EMBL/GenBank/DDBJ databases">
        <authorList>
            <person name="McClelland M."/>
            <person name="Jain A."/>
            <person name="Saraogi P."/>
            <person name="Mendelson R."/>
            <person name="Westerman R."/>
            <person name="SanMiguel P."/>
            <person name="Csonka L."/>
        </authorList>
    </citation>
    <scope>NUCLEOTIDE SEQUENCE</scope>
    <source>
        <strain evidence="3">1</strain>
    </source>
</reference>
<evidence type="ECO:0000259" key="1">
    <source>
        <dbReference type="PROSITE" id="PS51740"/>
    </source>
</evidence>
<dbReference type="SMART" id="SM00966">
    <property type="entry name" value="SpoVT_AbrB"/>
    <property type="match status" value="1"/>
</dbReference>
<dbReference type="Proteomes" id="UP000093069">
    <property type="component" value="Chromosome I"/>
</dbReference>
<dbReference type="EMBL" id="LN999010">
    <property type="protein sequence ID" value="CUX76918.1"/>
    <property type="molecule type" value="Genomic_DNA"/>
</dbReference>
<dbReference type="Pfam" id="PF04014">
    <property type="entry name" value="MazE_antitoxin"/>
    <property type="match status" value="1"/>
</dbReference>
<feature type="domain" description="SpoVT-AbrB" evidence="1">
    <location>
        <begin position="3"/>
        <end position="45"/>
    </location>
</feature>
<dbReference type="OrthoDB" id="28233at2157"/>
<keyword evidence="5" id="KW-1185">Reference proteome</keyword>
<evidence type="ECO:0000313" key="4">
    <source>
        <dbReference type="Proteomes" id="UP000093069"/>
    </source>
</evidence>
<accession>A0A161K955</accession>
<reference evidence="4" key="1">
    <citation type="submission" date="2016-01" db="EMBL/GenBank/DDBJ databases">
        <authorList>
            <person name="Vorgias C.E."/>
        </authorList>
    </citation>
    <scope>NUCLEOTIDE SEQUENCE [LARGE SCALE GENOMIC DNA]</scope>
</reference>
<dbReference type="RefSeq" id="WP_068575811.1">
    <property type="nucleotide sequence ID" value="NZ_CP015193.1"/>
</dbReference>
<organism evidence="3 4">
    <name type="scientific">Thermococcus chitonophagus</name>
    <dbReference type="NCBI Taxonomy" id="54262"/>
    <lineage>
        <taxon>Archaea</taxon>
        <taxon>Methanobacteriati</taxon>
        <taxon>Methanobacteriota</taxon>
        <taxon>Thermococci</taxon>
        <taxon>Thermococcales</taxon>
        <taxon>Thermococcaceae</taxon>
        <taxon>Thermococcus</taxon>
    </lineage>
</organism>
<sequence>MKVEIVKVDKNGRIYLPASLRKKFGNGPFYIVERDNEIVLIPIRKKIEKYYGIFRGKNLSAEEMDKIIEEETEKLLREEL</sequence>
<dbReference type="NCBIfam" id="TIGR01439">
    <property type="entry name" value="lp_hng_hel_AbrB"/>
    <property type="match status" value="1"/>
</dbReference>
<dbReference type="GO" id="GO:0003677">
    <property type="term" value="F:DNA binding"/>
    <property type="evidence" value="ECO:0007669"/>
    <property type="project" value="InterPro"/>
</dbReference>
<reference evidence="2 5" key="3">
    <citation type="submission" date="2016-04" db="EMBL/GenBank/DDBJ databases">
        <title>Complete genome sequence of Thermococcus chitonophagus type strain GC74.</title>
        <authorList>
            <person name="Oger P.M."/>
        </authorList>
    </citation>
    <scope>NUCLEOTIDE SEQUENCE [LARGE SCALE GENOMIC DNA]</scope>
    <source>
        <strain evidence="2 5">GC74</strain>
    </source>
</reference>
<dbReference type="GeneID" id="33321051"/>
<dbReference type="KEGG" id="tch:CHITON_0139"/>
<dbReference type="InterPro" id="IPR007159">
    <property type="entry name" value="SpoVT-AbrB_dom"/>
</dbReference>
<proteinExistence type="predicted"/>
<evidence type="ECO:0000313" key="5">
    <source>
        <dbReference type="Proteomes" id="UP000250189"/>
    </source>
</evidence>
<evidence type="ECO:0000313" key="2">
    <source>
        <dbReference type="EMBL" id="ASJ15704.1"/>
    </source>
</evidence>
<dbReference type="Proteomes" id="UP000250189">
    <property type="component" value="Chromosome"/>
</dbReference>
<gene>
    <name evidence="2" type="ORF">A3L04_00735</name>
    <name evidence="3" type="ORF">CHITON_0139</name>
</gene>
<name>A0A161K955_9EURY</name>
<protein>
    <submittedName>
        <fullName evidence="2">Transcriptional regulator</fullName>
    </submittedName>
</protein>
<dbReference type="AlphaFoldDB" id="A0A161K955"/>
<dbReference type="STRING" id="54262.CHITON_0139"/>